<proteinExistence type="predicted"/>
<name>A0ACB7ESX2_NIBAL</name>
<organism evidence="1 2">
    <name type="scientific">Nibea albiflora</name>
    <name type="common">Yellow drum</name>
    <name type="synonym">Corvina albiflora</name>
    <dbReference type="NCBI Taxonomy" id="240163"/>
    <lineage>
        <taxon>Eukaryota</taxon>
        <taxon>Metazoa</taxon>
        <taxon>Chordata</taxon>
        <taxon>Craniata</taxon>
        <taxon>Vertebrata</taxon>
        <taxon>Euteleostomi</taxon>
        <taxon>Actinopterygii</taxon>
        <taxon>Neopterygii</taxon>
        <taxon>Teleostei</taxon>
        <taxon>Neoteleostei</taxon>
        <taxon>Acanthomorphata</taxon>
        <taxon>Eupercaria</taxon>
        <taxon>Sciaenidae</taxon>
        <taxon>Nibea</taxon>
    </lineage>
</organism>
<evidence type="ECO:0000313" key="1">
    <source>
        <dbReference type="EMBL" id="KAG8003936.1"/>
    </source>
</evidence>
<accession>A0ACB7ESX2</accession>
<protein>
    <submittedName>
        <fullName evidence="1">Disks large-like protein 1</fullName>
    </submittedName>
</protein>
<gene>
    <name evidence="1" type="primary">DLG1</name>
    <name evidence="1" type="ORF">GBF38_007962</name>
</gene>
<dbReference type="Proteomes" id="UP000805704">
    <property type="component" value="Chromosome 3"/>
</dbReference>
<evidence type="ECO:0000313" key="2">
    <source>
        <dbReference type="Proteomes" id="UP000805704"/>
    </source>
</evidence>
<dbReference type="EMBL" id="CM024791">
    <property type="protein sequence ID" value="KAG8003936.1"/>
    <property type="molecule type" value="Genomic_DNA"/>
</dbReference>
<comment type="caution">
    <text evidence="1">The sequence shown here is derived from an EMBL/GenBank/DDBJ whole genome shotgun (WGS) entry which is preliminary data.</text>
</comment>
<keyword evidence="2" id="KW-1185">Reference proteome</keyword>
<reference evidence="1" key="1">
    <citation type="submission" date="2020-04" db="EMBL/GenBank/DDBJ databases">
        <title>A chromosome-scale assembly and high-density genetic map of the yellow drum (Nibea albiflora) genome.</title>
        <authorList>
            <person name="Xu D."/>
            <person name="Zhang W."/>
            <person name="Chen R."/>
            <person name="Tan P."/>
            <person name="Wang L."/>
            <person name="Song H."/>
            <person name="Tian L."/>
            <person name="Zhu Q."/>
            <person name="Wang B."/>
        </authorList>
    </citation>
    <scope>NUCLEOTIDE SEQUENCE</scope>
    <source>
        <strain evidence="1">ZJHYS-2018</strain>
    </source>
</reference>
<sequence>MNFYLSSLEEQIRSETGDSTATITQTTEGRVSINIREDVLEDFLNGLQTSKENTKNKWSQERKHRRREVHSLKAELKDAQAKYNLLSVETDDLRSNIEKLCATLRETLKQQTCKSKKNLDQTREENKALRNRIEKLDKVREKNEILQSQLEAIKLELRVEKHLRATAEYNTQLTAHSLSIQLFDEDTAEFEARSKVEQLEADLAFERTQTQKVQEKLNKVQQAFAKHREEAKKSAAQAQAAYRTQQEELRKIALSLKKAESPRNQADTERAVGLLRQYQANLTSPEEQTLRTSVGKVSAILGSQLFQALLDIQECYEVTLQLNKEHTVAKEDSRQDAWEDQEEEEGVFRVRVTSRSSAHKVERVSGLVSRSHVDVPKHHASVMPPLVIAFLPTHTGRLSFVSPHYGVCRGPTAPSSYLINCLHLPVGFQLIS</sequence>